<keyword evidence="2" id="KW-1185">Reference proteome</keyword>
<organism evidence="1 2">
    <name type="scientific">Dichomitus squalens</name>
    <dbReference type="NCBI Taxonomy" id="114155"/>
    <lineage>
        <taxon>Eukaryota</taxon>
        <taxon>Fungi</taxon>
        <taxon>Dikarya</taxon>
        <taxon>Basidiomycota</taxon>
        <taxon>Agaricomycotina</taxon>
        <taxon>Agaricomycetes</taxon>
        <taxon>Polyporales</taxon>
        <taxon>Polyporaceae</taxon>
        <taxon>Dichomitus</taxon>
    </lineage>
</organism>
<evidence type="ECO:0000313" key="2">
    <source>
        <dbReference type="Proteomes" id="UP000292082"/>
    </source>
</evidence>
<gene>
    <name evidence="1" type="ORF">BD310DRAFT_490357</name>
</gene>
<sequence>MARTSQAHKGTGATVHVQHQVGVWIQYRGPRARTLQTTRLKSARSNLTAGIVAEFFADLEALTLTIPGVTMVDVRIVWGTGQIRAQYGLNHGLHFYAAVKYLIKRAVSLFRDRMSERSIKRLTRRDR</sequence>
<accession>A0A4Q9PUU0</accession>
<dbReference type="EMBL" id="ML145126">
    <property type="protein sequence ID" value="TBU58327.1"/>
    <property type="molecule type" value="Genomic_DNA"/>
</dbReference>
<reference evidence="1 2" key="1">
    <citation type="submission" date="2019-01" db="EMBL/GenBank/DDBJ databases">
        <title>Draft genome sequences of three monokaryotic isolates of the white-rot basidiomycete fungus Dichomitus squalens.</title>
        <authorList>
            <consortium name="DOE Joint Genome Institute"/>
            <person name="Lopez S.C."/>
            <person name="Andreopoulos B."/>
            <person name="Pangilinan J."/>
            <person name="Lipzen A."/>
            <person name="Riley R."/>
            <person name="Ahrendt S."/>
            <person name="Ng V."/>
            <person name="Barry K."/>
            <person name="Daum C."/>
            <person name="Grigoriev I.V."/>
            <person name="Hilden K.S."/>
            <person name="Makela M.R."/>
            <person name="de Vries R.P."/>
        </authorList>
    </citation>
    <scope>NUCLEOTIDE SEQUENCE [LARGE SCALE GENOMIC DNA]</scope>
    <source>
        <strain evidence="1 2">CBS 464.89</strain>
    </source>
</reference>
<dbReference type="AlphaFoldDB" id="A0A4Q9PUU0"/>
<name>A0A4Q9PUU0_9APHY</name>
<protein>
    <submittedName>
        <fullName evidence="1">Uncharacterized protein</fullName>
    </submittedName>
</protein>
<evidence type="ECO:0000313" key="1">
    <source>
        <dbReference type="EMBL" id="TBU58327.1"/>
    </source>
</evidence>
<proteinExistence type="predicted"/>
<dbReference type="Proteomes" id="UP000292082">
    <property type="component" value="Unassembled WGS sequence"/>
</dbReference>